<dbReference type="InterPro" id="IPR003607">
    <property type="entry name" value="HD/PDEase_dom"/>
</dbReference>
<dbReference type="SUPFAM" id="SSF109604">
    <property type="entry name" value="HD-domain/PDEase-like"/>
    <property type="match status" value="1"/>
</dbReference>
<gene>
    <name evidence="2" type="primary">rny_2</name>
    <name evidence="2" type="ORF">Pmgp_02595</name>
</gene>
<name>A0A4Y7RMN8_9FIRM</name>
<dbReference type="InterPro" id="IPR006675">
    <property type="entry name" value="HDIG_dom"/>
</dbReference>
<dbReference type="PANTHER" id="PTHR38659:SF1">
    <property type="entry name" value="METAL DEPENDENT PHOSPHOHYDROLASE"/>
    <property type="match status" value="1"/>
</dbReference>
<dbReference type="OrthoDB" id="9801160at2"/>
<protein>
    <submittedName>
        <fullName evidence="2">Ribonuclease Y</fullName>
        <ecNumber evidence="2">3.1.-.-</ecNumber>
    </submittedName>
</protein>
<keyword evidence="3" id="KW-1185">Reference proteome</keyword>
<dbReference type="CDD" id="cd00077">
    <property type="entry name" value="HDc"/>
    <property type="match status" value="1"/>
</dbReference>
<evidence type="ECO:0000313" key="2">
    <source>
        <dbReference type="EMBL" id="TEB10091.1"/>
    </source>
</evidence>
<dbReference type="Proteomes" id="UP000297597">
    <property type="component" value="Unassembled WGS sequence"/>
</dbReference>
<dbReference type="InterPro" id="IPR006674">
    <property type="entry name" value="HD_domain"/>
</dbReference>
<dbReference type="Pfam" id="PF01966">
    <property type="entry name" value="HD"/>
    <property type="match status" value="1"/>
</dbReference>
<evidence type="ECO:0000313" key="3">
    <source>
        <dbReference type="Proteomes" id="UP000297597"/>
    </source>
</evidence>
<feature type="domain" description="HD/PDEase" evidence="1">
    <location>
        <begin position="15"/>
        <end position="123"/>
    </location>
</feature>
<reference evidence="2 3" key="1">
    <citation type="journal article" date="2018" name="Environ. Microbiol.">
        <title>Novel energy conservation strategies and behaviour of Pelotomaculum schinkii driving syntrophic propionate catabolism.</title>
        <authorList>
            <person name="Hidalgo-Ahumada C.A.P."/>
            <person name="Nobu M.K."/>
            <person name="Narihiro T."/>
            <person name="Tamaki H."/>
            <person name="Liu W.T."/>
            <person name="Kamagata Y."/>
            <person name="Stams A.J.M."/>
            <person name="Imachi H."/>
            <person name="Sousa D.Z."/>
        </authorList>
    </citation>
    <scope>NUCLEOTIDE SEQUENCE [LARGE SCALE GENOMIC DNA]</scope>
    <source>
        <strain evidence="2 3">MGP</strain>
    </source>
</reference>
<dbReference type="SMART" id="SM00471">
    <property type="entry name" value="HDc"/>
    <property type="match status" value="1"/>
</dbReference>
<dbReference type="AlphaFoldDB" id="A0A4Y7RMN8"/>
<comment type="caution">
    <text evidence="2">The sequence shown here is derived from an EMBL/GenBank/DDBJ whole genome shotgun (WGS) entry which is preliminary data.</text>
</comment>
<dbReference type="PANTHER" id="PTHR38659">
    <property type="entry name" value="METAL-DEPENDENT PHOSPHOHYDROLASE"/>
    <property type="match status" value="1"/>
</dbReference>
<evidence type="ECO:0000259" key="1">
    <source>
        <dbReference type="SMART" id="SM00471"/>
    </source>
</evidence>
<dbReference type="Gene3D" id="1.10.3210.10">
    <property type="entry name" value="Hypothetical protein af1432"/>
    <property type="match status" value="1"/>
</dbReference>
<keyword evidence="2" id="KW-0378">Hydrolase</keyword>
<dbReference type="EC" id="3.1.-.-" evidence="2"/>
<dbReference type="GO" id="GO:0016787">
    <property type="term" value="F:hydrolase activity"/>
    <property type="evidence" value="ECO:0007669"/>
    <property type="project" value="UniProtKB-KW"/>
</dbReference>
<organism evidence="2 3">
    <name type="scientific">Pelotomaculum propionicicum</name>
    <dbReference type="NCBI Taxonomy" id="258475"/>
    <lineage>
        <taxon>Bacteria</taxon>
        <taxon>Bacillati</taxon>
        <taxon>Bacillota</taxon>
        <taxon>Clostridia</taxon>
        <taxon>Eubacteriales</taxon>
        <taxon>Desulfotomaculaceae</taxon>
        <taxon>Pelotomaculum</taxon>
    </lineage>
</organism>
<sequence>MNREEALALLKKNLTNKNLFNHSLAVEAVMRRLAKHFGQDVEVWGLAGLLHDIDYDRTKDDPEKHSLEGAELLAELGLSEEIVYAVKVHNSRHGLPRLSLMDKALFATDPLTGMIVAGALIRPEKKLAAIDVPFLINRFHEKSFARGANRETIKACSEMGLSLEEFLGLGLEAMQGIAAELKL</sequence>
<accession>A0A4Y7RMN8</accession>
<dbReference type="NCBIfam" id="TIGR00277">
    <property type="entry name" value="HDIG"/>
    <property type="match status" value="1"/>
</dbReference>
<dbReference type="RefSeq" id="WP_134214410.1">
    <property type="nucleotide sequence ID" value="NZ_QFFZ01000032.1"/>
</dbReference>
<proteinExistence type="predicted"/>
<dbReference type="EMBL" id="QFFZ01000032">
    <property type="protein sequence ID" value="TEB10091.1"/>
    <property type="molecule type" value="Genomic_DNA"/>
</dbReference>